<dbReference type="GO" id="GO:0043161">
    <property type="term" value="P:proteasome-mediated ubiquitin-dependent protein catabolic process"/>
    <property type="evidence" value="ECO:0007669"/>
    <property type="project" value="TreeGrafter"/>
</dbReference>
<dbReference type="PANTHER" id="PTHR19849">
    <property type="entry name" value="PHOSPHOLIPASE A-2-ACTIVATING PROTEIN"/>
    <property type="match status" value="1"/>
</dbReference>
<dbReference type="Pfam" id="PF00400">
    <property type="entry name" value="WD40"/>
    <property type="match status" value="6"/>
</dbReference>
<dbReference type="InterPro" id="IPR011989">
    <property type="entry name" value="ARM-like"/>
</dbReference>
<dbReference type="PROSITE" id="PS50082">
    <property type="entry name" value="WD_REPEATS_2"/>
    <property type="match status" value="2"/>
</dbReference>
<evidence type="ECO:0000259" key="7">
    <source>
        <dbReference type="PROSITE" id="PS51394"/>
    </source>
</evidence>
<accession>A0A9P0IR68</accession>
<dbReference type="InterPro" id="IPR001680">
    <property type="entry name" value="WD40_rpt"/>
</dbReference>
<dbReference type="PANTHER" id="PTHR19849:SF0">
    <property type="entry name" value="PHOSPHOLIPASE A-2-ACTIVATING PROTEIN"/>
    <property type="match status" value="1"/>
</dbReference>
<dbReference type="GO" id="GO:0005634">
    <property type="term" value="C:nucleus"/>
    <property type="evidence" value="ECO:0007669"/>
    <property type="project" value="TreeGrafter"/>
</dbReference>
<dbReference type="Pfam" id="PF08324">
    <property type="entry name" value="PUL"/>
    <property type="match status" value="1"/>
</dbReference>
<organism evidence="8 9">
    <name type="scientific">Aphis gossypii</name>
    <name type="common">Cotton aphid</name>
    <dbReference type="NCBI Taxonomy" id="80765"/>
    <lineage>
        <taxon>Eukaryota</taxon>
        <taxon>Metazoa</taxon>
        <taxon>Ecdysozoa</taxon>
        <taxon>Arthropoda</taxon>
        <taxon>Hexapoda</taxon>
        <taxon>Insecta</taxon>
        <taxon>Pterygota</taxon>
        <taxon>Neoptera</taxon>
        <taxon>Paraneoptera</taxon>
        <taxon>Hemiptera</taxon>
        <taxon>Sternorrhyncha</taxon>
        <taxon>Aphidomorpha</taxon>
        <taxon>Aphidoidea</taxon>
        <taxon>Aphididae</taxon>
        <taxon>Aphidini</taxon>
        <taxon>Aphis</taxon>
        <taxon>Aphis</taxon>
    </lineage>
</organism>
<dbReference type="InterPro" id="IPR036322">
    <property type="entry name" value="WD40_repeat_dom_sf"/>
</dbReference>
<dbReference type="Gene3D" id="1.25.10.10">
    <property type="entry name" value="Leucine-rich Repeat Variant"/>
    <property type="match status" value="1"/>
</dbReference>
<keyword evidence="4 6" id="KW-0853">WD repeat</keyword>
<dbReference type="Proteomes" id="UP001154329">
    <property type="component" value="Chromosome 1"/>
</dbReference>
<feature type="domain" description="PFU" evidence="7">
    <location>
        <begin position="379"/>
        <end position="473"/>
    </location>
</feature>
<reference evidence="8" key="1">
    <citation type="submission" date="2022-02" db="EMBL/GenBank/DDBJ databases">
        <authorList>
            <person name="King R."/>
        </authorList>
    </citation>
    <scope>NUCLEOTIDE SEQUENCE</scope>
</reference>
<dbReference type="InterPro" id="IPR038122">
    <property type="entry name" value="PFU_sf"/>
</dbReference>
<dbReference type="SMART" id="SM00320">
    <property type="entry name" value="WD40"/>
    <property type="match status" value="7"/>
</dbReference>
<evidence type="ECO:0000256" key="4">
    <source>
        <dbReference type="ARBA" id="ARBA00022574"/>
    </source>
</evidence>
<name>A0A9P0IR68_APHGO</name>
<sequence>MAYKLSSVLYGHVLDVRGLATGSDGYIVSASRDKTARLWKPNSENAGFTEVQTFKGHTNYVVSVAILKKSDILPNGLILTGGNDTFMCGFFPESSAPVFLNTSHTNTVCKIIPGILPNTFITSSWDMKARLWKIRVNSDHTYQPVLLTIFKGHTAAVWSSIQLPTNQVITCSADKTLLIHNILNGDPENSSVAIKKLTGHTDCVRDLAVLLDNEFLSCSNDATVKRWSAVTGECLETFYGHPSYIYSLSVFCGTDMTNSLVVTGGEDRYLNVWQSSEQQVILQPAQSIWAVAILPNTDIVIGSSDGLIRIFSADSNRQATNEVQAAFQEQVDNVNQEAQKEVGGIKVDCLPGPEILYKPGKSDGQIIMVNENGKPICYKWLSNECKWDKVGDVLSASDPDKNMHEGKEYDFVWNVDIEDGKPPLKLPFNKNEDPWVVAQAFIHKHNLPQSYLETVANFIISNSKVNPQPLPASQGYVDPYTGAARYVPPSNDTSSSGTNGQNHFTEQLGQVSSGYNKFFPQTNYLKFDQANTTTILSKIEEFNKKAGDSFNKLNQSQLNSLVKLCDENIDPDDGTIKILISLLDWPNGK</sequence>
<dbReference type="GO" id="GO:0043130">
    <property type="term" value="F:ubiquitin binding"/>
    <property type="evidence" value="ECO:0007669"/>
    <property type="project" value="TreeGrafter"/>
</dbReference>
<comment type="subcellular location">
    <subcellularLocation>
        <location evidence="1">Cytoplasm</location>
    </subcellularLocation>
</comment>
<dbReference type="InterPro" id="IPR015155">
    <property type="entry name" value="PFU"/>
</dbReference>
<dbReference type="InterPro" id="IPR015943">
    <property type="entry name" value="WD40/YVTN_repeat-like_dom_sf"/>
</dbReference>
<dbReference type="SUPFAM" id="SSF50978">
    <property type="entry name" value="WD40 repeat-like"/>
    <property type="match status" value="1"/>
</dbReference>
<dbReference type="PROSITE" id="PS51394">
    <property type="entry name" value="PFU"/>
    <property type="match status" value="1"/>
</dbReference>
<dbReference type="GO" id="GO:0010992">
    <property type="term" value="P:ubiquitin recycling"/>
    <property type="evidence" value="ECO:0007669"/>
    <property type="project" value="TreeGrafter"/>
</dbReference>
<evidence type="ECO:0000256" key="6">
    <source>
        <dbReference type="PROSITE-ProRule" id="PRU00221"/>
    </source>
</evidence>
<dbReference type="Gene3D" id="3.10.20.870">
    <property type="entry name" value="PFU (PLAA family ubiquitin binding), C-terminal domain"/>
    <property type="match status" value="1"/>
</dbReference>
<feature type="repeat" description="WD" evidence="6">
    <location>
        <begin position="197"/>
        <end position="237"/>
    </location>
</feature>
<dbReference type="EMBL" id="OU899034">
    <property type="protein sequence ID" value="CAH1712343.1"/>
    <property type="molecule type" value="Genomic_DNA"/>
</dbReference>
<comment type="similarity">
    <text evidence="2">Belongs to the WD repeat PLAP family.</text>
</comment>
<feature type="repeat" description="WD" evidence="6">
    <location>
        <begin position="9"/>
        <end position="49"/>
    </location>
</feature>
<evidence type="ECO:0000256" key="1">
    <source>
        <dbReference type="ARBA" id="ARBA00004496"/>
    </source>
</evidence>
<evidence type="ECO:0000313" key="8">
    <source>
        <dbReference type="EMBL" id="CAH1712343.1"/>
    </source>
</evidence>
<proteinExistence type="inferred from homology"/>
<keyword evidence="5" id="KW-0677">Repeat</keyword>
<dbReference type="Pfam" id="PF09070">
    <property type="entry name" value="PFU"/>
    <property type="match status" value="1"/>
</dbReference>
<dbReference type="CDD" id="cd00200">
    <property type="entry name" value="WD40"/>
    <property type="match status" value="1"/>
</dbReference>
<keyword evidence="9" id="KW-1185">Reference proteome</keyword>
<evidence type="ECO:0000256" key="5">
    <source>
        <dbReference type="ARBA" id="ARBA00022737"/>
    </source>
</evidence>
<dbReference type="Gene3D" id="2.130.10.10">
    <property type="entry name" value="YVTN repeat-like/Quinoprotein amine dehydrogenase"/>
    <property type="match status" value="1"/>
</dbReference>
<evidence type="ECO:0000256" key="3">
    <source>
        <dbReference type="ARBA" id="ARBA00022490"/>
    </source>
</evidence>
<dbReference type="InterPro" id="IPR013535">
    <property type="entry name" value="PUL_dom"/>
</dbReference>
<gene>
    <name evidence="8" type="ORF">APHIGO_LOCUS1959</name>
</gene>
<protein>
    <recommendedName>
        <fullName evidence="7">PFU domain-containing protein</fullName>
    </recommendedName>
</protein>
<evidence type="ECO:0000256" key="2">
    <source>
        <dbReference type="ARBA" id="ARBA00008495"/>
    </source>
</evidence>
<reference evidence="8" key="2">
    <citation type="submission" date="2022-10" db="EMBL/GenBank/DDBJ databases">
        <authorList>
            <consortium name="ENA_rothamsted_submissions"/>
            <consortium name="culmorum"/>
            <person name="King R."/>
        </authorList>
    </citation>
    <scope>NUCLEOTIDE SEQUENCE</scope>
</reference>
<dbReference type="AlphaFoldDB" id="A0A9P0IR68"/>
<dbReference type="GO" id="GO:0005737">
    <property type="term" value="C:cytoplasm"/>
    <property type="evidence" value="ECO:0007669"/>
    <property type="project" value="UniProtKB-SubCell"/>
</dbReference>
<keyword evidence="3" id="KW-0963">Cytoplasm</keyword>
<evidence type="ECO:0000313" key="9">
    <source>
        <dbReference type="Proteomes" id="UP001154329"/>
    </source>
</evidence>